<protein>
    <submittedName>
        <fullName evidence="2">Uncharacterized protein</fullName>
    </submittedName>
</protein>
<dbReference type="Proteomes" id="UP000674270">
    <property type="component" value="Unassembled WGS sequence"/>
</dbReference>
<reference evidence="2" key="1">
    <citation type="submission" date="2021-03" db="EMBL/GenBank/DDBJ databases">
        <authorList>
            <person name="Stanton E."/>
        </authorList>
    </citation>
    <scope>NUCLEOTIDE SEQUENCE</scope>
    <source>
        <strain evidence="2">2020EL-00113</strain>
    </source>
</reference>
<sequence>MNQTLKIGCFLLSFISAPIMAGEWYASYHEDEMRGTARKILMLSSENKHEFSFPYAGGTSMTLVLRSAKTTLQKEQKASDLKVSEAIVYIDKGQFICQAYDQCYVSVKFDNNPIEKYSVLKPQDHSSDSFFIKNSKKFIKQAANSKKVIIEATFYNESNKQFKFDLTDMDKAKESD</sequence>
<comment type="caution">
    <text evidence="2">The sequence shown here is derived from an EMBL/GenBank/DDBJ whole genome shotgun (WGS) entry which is preliminary data.</text>
</comment>
<keyword evidence="1" id="KW-0732">Signal</keyword>
<evidence type="ECO:0000313" key="2">
    <source>
        <dbReference type="EMBL" id="MBQ0269590.1"/>
    </source>
</evidence>
<dbReference type="EMBL" id="JAGKLY010000006">
    <property type="protein sequence ID" value="MBQ0269590.1"/>
    <property type="molecule type" value="Genomic_DNA"/>
</dbReference>
<name>A0A8I2DBH6_9GAMM</name>
<dbReference type="AlphaFoldDB" id="A0A8I2DBH6"/>
<feature type="chain" id="PRO_5034915902" evidence="1">
    <location>
        <begin position="22"/>
        <end position="176"/>
    </location>
</feature>
<proteinExistence type="predicted"/>
<dbReference type="RefSeq" id="WP_210848731.1">
    <property type="nucleotide sequence ID" value="NZ_JAGKLY010000006.1"/>
</dbReference>
<evidence type="ECO:0000313" key="3">
    <source>
        <dbReference type="Proteomes" id="UP000674270"/>
    </source>
</evidence>
<organism evidence="2 3">
    <name type="scientific">Providencia huaxiensis</name>
    <dbReference type="NCBI Taxonomy" id="2027290"/>
    <lineage>
        <taxon>Bacteria</taxon>
        <taxon>Pseudomonadati</taxon>
        <taxon>Pseudomonadota</taxon>
        <taxon>Gammaproteobacteria</taxon>
        <taxon>Enterobacterales</taxon>
        <taxon>Morganellaceae</taxon>
        <taxon>Providencia</taxon>
    </lineage>
</organism>
<feature type="signal peptide" evidence="1">
    <location>
        <begin position="1"/>
        <end position="21"/>
    </location>
</feature>
<accession>A0A8I2DBH6</accession>
<gene>
    <name evidence="2" type="ORF">J7T18_14895</name>
</gene>
<evidence type="ECO:0000256" key="1">
    <source>
        <dbReference type="SAM" id="SignalP"/>
    </source>
</evidence>